<keyword evidence="1" id="KW-0539">Nucleus</keyword>
<feature type="compositionally biased region" description="Polar residues" evidence="2">
    <location>
        <begin position="404"/>
        <end position="416"/>
    </location>
</feature>
<feature type="region of interest" description="Disordered" evidence="2">
    <location>
        <begin position="872"/>
        <end position="926"/>
    </location>
</feature>
<dbReference type="InterPro" id="IPR006578">
    <property type="entry name" value="MADF-dom"/>
</dbReference>
<feature type="compositionally biased region" description="Low complexity" evidence="2">
    <location>
        <begin position="948"/>
        <end position="968"/>
    </location>
</feature>
<dbReference type="PANTHER" id="PTHR12243">
    <property type="entry name" value="MADF DOMAIN TRANSCRIPTION FACTOR"/>
    <property type="match status" value="1"/>
</dbReference>
<dbReference type="GO" id="GO:0006357">
    <property type="term" value="P:regulation of transcription by RNA polymerase II"/>
    <property type="evidence" value="ECO:0007669"/>
    <property type="project" value="TreeGrafter"/>
</dbReference>
<evidence type="ECO:0000259" key="3">
    <source>
        <dbReference type="PROSITE" id="PS51029"/>
    </source>
</evidence>
<dbReference type="InterPro" id="IPR039353">
    <property type="entry name" value="TF_Adf1"/>
</dbReference>
<feature type="compositionally biased region" description="Low complexity" evidence="2">
    <location>
        <begin position="994"/>
        <end position="1011"/>
    </location>
</feature>
<dbReference type="GO" id="GO:0003677">
    <property type="term" value="F:DNA binding"/>
    <property type="evidence" value="ECO:0007669"/>
    <property type="project" value="InterPro"/>
</dbReference>
<feature type="region of interest" description="Disordered" evidence="2">
    <location>
        <begin position="666"/>
        <end position="703"/>
    </location>
</feature>
<dbReference type="PROSITE" id="PS51029">
    <property type="entry name" value="MADF"/>
    <property type="match status" value="1"/>
</dbReference>
<dbReference type="RefSeq" id="XP_017022922.1">
    <property type="nucleotide sequence ID" value="XM_017167433.3"/>
</dbReference>
<feature type="compositionally biased region" description="Basic and acidic residues" evidence="2">
    <location>
        <begin position="130"/>
        <end position="139"/>
    </location>
</feature>
<protein>
    <submittedName>
        <fullName evidence="6">Mucin-17 isoform X1</fullName>
    </submittedName>
</protein>
<feature type="domain" description="MADF" evidence="3">
    <location>
        <begin position="10"/>
        <end position="98"/>
    </location>
</feature>
<dbReference type="InterPro" id="IPR001005">
    <property type="entry name" value="SANT/Myb"/>
</dbReference>
<reference evidence="6" key="1">
    <citation type="submission" date="2025-08" db="UniProtKB">
        <authorList>
            <consortium name="RefSeq"/>
        </authorList>
    </citation>
    <scope>IDENTIFICATION</scope>
    <source>
        <strain evidence="6">14028-0561.14</strain>
        <tissue evidence="6">Whole fly</tissue>
    </source>
</reference>
<dbReference type="AlphaFoldDB" id="A0A6P4I219"/>
<feature type="domain" description="BESS" evidence="4">
    <location>
        <begin position="582"/>
        <end position="621"/>
    </location>
</feature>
<gene>
    <name evidence="6" type="primary">stwl</name>
</gene>
<sequence>MSGATKENRQLLQAVVKHPVLYDRNDENYRKRLPSENSWDLVASEVGGSVEKCKRRWRQLRNDYTRWLNADASRRRLGQRRFPYSLADDFSFLDPHLNLADEERSGSERDRDSNRDSESRDNTTASLKGDAARDDKSVNEESLVAQLLGEEDPSTKDSENDKPKEKPKQEKPIKKSAQEKSVEKELDEVEEPQKSLEEDSFLQSDQEGDEPIEEEHLEQLDDFEFGEEEELMQEKEKDSSENTEDSPASQSEFFIKQNKEPHLLIIGKKNSTLSSGEAPEAEADDLNQGDPLEDSMEESIDETAAKTLSRRDSAQSPSRRLRRIKTVPLKKPTQVPRVTRFQRTKVMTMAAAQSMRSSTSPVKLTPVPRPGGTKSVQVKPSSVPLKDGLFSRPEMPSGEGKQGANRQGLTPSQSQRPPVMRRLTTTGSSRPGMITSGHDTPPKRGRPPKVMHRLVGRPIRKPSPSTPKVLPINKPSSPTVTPGTNMAHKASNPATNTPGNLTKRVPNPTATTATIVKPLENLSVRNYSPISSTDSSPGISKSSLSGVATTSTNVASTNSVATKTPSLLKRCERTTQTDSPDIFSDEHFLDMIKPQMKEMNPRQKMHFKKKVFQALMETFDDATDFPEAGELQHFNINTPSGFEHVTSPELRLIRELVSLVSAAKVSARGQPLPQAKPSSQAPPLKEGFSYAAVPSSDSPRGLQTLSIPRHLVQRVYKPSPGAESTPNSAAAPGGGEKKMYRFLQSTNGKPNGKISASLEDLRKDSVDSDRSMVSSTNVPPASPKGATVVAAVRPQGSTMNSLFGSSGNVTAVRAGPSLKARAMARRYSTCNNQITNSIPISQTLGYPSSLNTNLTPMEANALKRRLMGAAQPMVPPTQRPRYSGGPGVQQIVTPQGNSLLVRRPAGPSPGAQKQQLSPTGGVVLTPQKTPQITNVQGAAFKDFVQPKPTSAASPASSASSTSSASPAAGEGTPQSMALKRSLVVANAKNSLLVEKPVNKPQQQQQQPQVQKTNPRYSSMTAATIAADDFSLASLKREPVDHMDDHDDILGM</sequence>
<dbReference type="GO" id="GO:0005667">
    <property type="term" value="C:transcription regulator complex"/>
    <property type="evidence" value="ECO:0007669"/>
    <property type="project" value="TreeGrafter"/>
</dbReference>
<feature type="compositionally biased region" description="Basic and acidic residues" evidence="2">
    <location>
        <begin position="153"/>
        <end position="184"/>
    </location>
</feature>
<dbReference type="InterPro" id="IPR004210">
    <property type="entry name" value="BESS_motif"/>
</dbReference>
<evidence type="ECO:0000256" key="1">
    <source>
        <dbReference type="PROSITE-ProRule" id="PRU00371"/>
    </source>
</evidence>
<accession>A0A6P4I219</accession>
<feature type="region of interest" description="Disordered" evidence="2">
    <location>
        <begin position="946"/>
        <end position="974"/>
    </location>
</feature>
<dbReference type="CDD" id="cd00167">
    <property type="entry name" value="SANT"/>
    <property type="match status" value="1"/>
</dbReference>
<feature type="compositionally biased region" description="Basic and acidic residues" evidence="2">
    <location>
        <begin position="99"/>
        <end position="121"/>
    </location>
</feature>
<feature type="region of interest" description="Disordered" evidence="2">
    <location>
        <begin position="99"/>
        <end position="507"/>
    </location>
</feature>
<feature type="compositionally biased region" description="Acidic residues" evidence="2">
    <location>
        <begin position="206"/>
        <end position="231"/>
    </location>
</feature>
<name>A0A6P4I219_DROKI</name>
<dbReference type="PANTHER" id="PTHR12243:SF60">
    <property type="entry name" value="SI:CH211-15D5.12-RELATED"/>
    <property type="match status" value="1"/>
</dbReference>
<feature type="compositionally biased region" description="Polar residues" evidence="2">
    <location>
        <begin position="474"/>
        <end position="484"/>
    </location>
</feature>
<dbReference type="SMART" id="SM00595">
    <property type="entry name" value="MADF"/>
    <property type="match status" value="1"/>
</dbReference>
<dbReference type="OrthoDB" id="5803771at2759"/>
<evidence type="ECO:0000256" key="2">
    <source>
        <dbReference type="SAM" id="MobiDB-lite"/>
    </source>
</evidence>
<organism evidence="5 6">
    <name type="scientific">Drosophila kikkawai</name>
    <name type="common">Fruit fly</name>
    <dbReference type="NCBI Taxonomy" id="30033"/>
    <lineage>
        <taxon>Eukaryota</taxon>
        <taxon>Metazoa</taxon>
        <taxon>Ecdysozoa</taxon>
        <taxon>Arthropoda</taxon>
        <taxon>Hexapoda</taxon>
        <taxon>Insecta</taxon>
        <taxon>Pterygota</taxon>
        <taxon>Neoptera</taxon>
        <taxon>Endopterygota</taxon>
        <taxon>Diptera</taxon>
        <taxon>Brachycera</taxon>
        <taxon>Muscomorpha</taxon>
        <taxon>Ephydroidea</taxon>
        <taxon>Drosophilidae</taxon>
        <taxon>Drosophila</taxon>
        <taxon>Sophophora</taxon>
    </lineage>
</organism>
<dbReference type="PROSITE" id="PS51031">
    <property type="entry name" value="BESS"/>
    <property type="match status" value="1"/>
</dbReference>
<evidence type="ECO:0000313" key="5">
    <source>
        <dbReference type="Proteomes" id="UP001652661"/>
    </source>
</evidence>
<feature type="compositionally biased region" description="Acidic residues" evidence="2">
    <location>
        <begin position="279"/>
        <end position="301"/>
    </location>
</feature>
<feature type="compositionally biased region" description="Basic residues" evidence="2">
    <location>
        <begin position="443"/>
        <end position="460"/>
    </location>
</feature>
<dbReference type="Pfam" id="PF02944">
    <property type="entry name" value="BESS"/>
    <property type="match status" value="1"/>
</dbReference>
<dbReference type="GO" id="GO:0005634">
    <property type="term" value="C:nucleus"/>
    <property type="evidence" value="ECO:0007669"/>
    <property type="project" value="UniProtKB-SubCell"/>
</dbReference>
<keyword evidence="5" id="KW-1185">Reference proteome</keyword>
<evidence type="ECO:0000259" key="4">
    <source>
        <dbReference type="PROSITE" id="PS51031"/>
    </source>
</evidence>
<feature type="region of interest" description="Disordered" evidence="2">
    <location>
        <begin position="763"/>
        <end position="786"/>
    </location>
</feature>
<proteinExistence type="predicted"/>
<dbReference type="Pfam" id="PF10545">
    <property type="entry name" value="MADF_DNA_bdg"/>
    <property type="match status" value="1"/>
</dbReference>
<dbReference type="Proteomes" id="UP001652661">
    <property type="component" value="Chromosome 3L"/>
</dbReference>
<comment type="subcellular location">
    <subcellularLocation>
        <location evidence="1">Nucleus</location>
    </subcellularLocation>
</comment>
<dbReference type="OMA" id="PSENSWD"/>
<evidence type="ECO:0000313" key="6">
    <source>
        <dbReference type="RefSeq" id="XP_017022922.1"/>
    </source>
</evidence>
<feature type="region of interest" description="Disordered" evidence="2">
    <location>
        <begin position="994"/>
        <end position="1015"/>
    </location>
</feature>